<dbReference type="InterPro" id="IPR000182">
    <property type="entry name" value="GNAT_dom"/>
</dbReference>
<evidence type="ECO:0000313" key="4">
    <source>
        <dbReference type="EMBL" id="ALO43323.1"/>
    </source>
</evidence>
<dbReference type="KEGG" id="pphe:PP2015_2838"/>
<keyword evidence="5" id="KW-1185">Reference proteome</keyword>
<feature type="domain" description="N-acetyltransferase" evidence="3">
    <location>
        <begin position="1"/>
        <end position="157"/>
    </location>
</feature>
<dbReference type="OrthoDB" id="5459937at2"/>
<evidence type="ECO:0000313" key="5">
    <source>
        <dbReference type="Proteomes" id="UP000061457"/>
    </source>
</evidence>
<reference evidence="4 5" key="1">
    <citation type="submission" date="2015-11" db="EMBL/GenBank/DDBJ databases">
        <authorList>
            <person name="Zhang Y."/>
            <person name="Guo Z."/>
        </authorList>
    </citation>
    <scope>NUCLEOTIDE SEQUENCE [LARGE SCALE GENOMIC DNA]</scope>
    <source>
        <strain evidence="4 5">KCTC 12086</strain>
    </source>
</reference>
<dbReference type="EMBL" id="CP013187">
    <property type="protein sequence ID" value="ALO43323.1"/>
    <property type="molecule type" value="Genomic_DNA"/>
</dbReference>
<dbReference type="Gene3D" id="3.40.630.30">
    <property type="match status" value="1"/>
</dbReference>
<dbReference type="GO" id="GO:0016747">
    <property type="term" value="F:acyltransferase activity, transferring groups other than amino-acyl groups"/>
    <property type="evidence" value="ECO:0007669"/>
    <property type="project" value="InterPro"/>
</dbReference>
<dbReference type="CDD" id="cd04301">
    <property type="entry name" value="NAT_SF"/>
    <property type="match status" value="1"/>
</dbReference>
<dbReference type="Pfam" id="PF00583">
    <property type="entry name" value="Acetyltransf_1"/>
    <property type="match status" value="1"/>
</dbReference>
<evidence type="ECO:0000259" key="3">
    <source>
        <dbReference type="PROSITE" id="PS51186"/>
    </source>
</evidence>
<dbReference type="PANTHER" id="PTHR43072:SF23">
    <property type="entry name" value="UPF0039 PROTEIN C11D3.02C"/>
    <property type="match status" value="1"/>
</dbReference>
<protein>
    <submittedName>
        <fullName evidence="4">Acetyltransferase</fullName>
    </submittedName>
</protein>
<keyword evidence="2" id="KW-0012">Acyltransferase</keyword>
<proteinExistence type="predicted"/>
<dbReference type="PANTHER" id="PTHR43072">
    <property type="entry name" value="N-ACETYLTRANSFERASE"/>
    <property type="match status" value="1"/>
</dbReference>
<keyword evidence="1 4" id="KW-0808">Transferase</keyword>
<dbReference type="PATRIC" id="fig|161398.10.peg.2897"/>
<organism evidence="4 5">
    <name type="scientific">Pseudoalteromonas phenolica</name>
    <dbReference type="NCBI Taxonomy" id="161398"/>
    <lineage>
        <taxon>Bacteria</taxon>
        <taxon>Pseudomonadati</taxon>
        <taxon>Pseudomonadota</taxon>
        <taxon>Gammaproteobacteria</taxon>
        <taxon>Alteromonadales</taxon>
        <taxon>Pseudoalteromonadaceae</taxon>
        <taxon>Pseudoalteromonas</taxon>
    </lineage>
</organism>
<evidence type="ECO:0000256" key="2">
    <source>
        <dbReference type="ARBA" id="ARBA00023315"/>
    </source>
</evidence>
<dbReference type="STRING" id="161398.PP2015_2838"/>
<dbReference type="AlphaFoldDB" id="A0A0S2K4S7"/>
<dbReference type="PROSITE" id="PS51186">
    <property type="entry name" value="GNAT"/>
    <property type="match status" value="1"/>
</dbReference>
<dbReference type="Proteomes" id="UP000061457">
    <property type="component" value="Chromosome I"/>
</dbReference>
<dbReference type="InterPro" id="IPR016181">
    <property type="entry name" value="Acyl_CoA_acyltransferase"/>
</dbReference>
<dbReference type="RefSeq" id="WP_058030988.1">
    <property type="nucleotide sequence ID" value="NZ_CP013187.1"/>
</dbReference>
<gene>
    <name evidence="4" type="ORF">PP2015_2838</name>
</gene>
<sequence>MNIRYAKASDLEAIVAIYNETIASRMVTADTVPVTVESRIAWFESHNTHSPIFVCCEGEHVQGWLSYKDFYGRPAYQGCKEISIYITHKARGQGLGKKLLEFAEEHGREIGLKVLLGFVFSHNTPSIKLFKQHSYAVWGEFPQVAEMDDQTYSLTILGKHL</sequence>
<dbReference type="SUPFAM" id="SSF55729">
    <property type="entry name" value="Acyl-CoA N-acyltransferases (Nat)"/>
    <property type="match status" value="1"/>
</dbReference>
<accession>A0A0S2K4S7</accession>
<evidence type="ECO:0000256" key="1">
    <source>
        <dbReference type="ARBA" id="ARBA00022679"/>
    </source>
</evidence>
<name>A0A0S2K4S7_9GAMM</name>